<evidence type="ECO:0000256" key="3">
    <source>
        <dbReference type="ARBA" id="ARBA00022603"/>
    </source>
</evidence>
<keyword evidence="5" id="KW-0949">S-adenosyl-L-methionine</keyword>
<dbReference type="Pfam" id="PF02086">
    <property type="entry name" value="MethyltransfD12"/>
    <property type="match status" value="1"/>
</dbReference>
<dbReference type="EMBL" id="JANGAC010000001">
    <property type="protein sequence ID" value="MCQ4921513.1"/>
    <property type="molecule type" value="Genomic_DNA"/>
</dbReference>
<reference evidence="8 9" key="1">
    <citation type="submission" date="2022-06" db="EMBL/GenBank/DDBJ databases">
        <title>Isolation of gut microbiota from human fecal samples.</title>
        <authorList>
            <person name="Pamer E.G."/>
            <person name="Barat B."/>
            <person name="Waligurski E."/>
            <person name="Medina S."/>
            <person name="Paddock L."/>
            <person name="Mostad J."/>
        </authorList>
    </citation>
    <scope>NUCLEOTIDE SEQUENCE [LARGE SCALE GENOMIC DNA]</scope>
    <source>
        <strain evidence="8 9">DFI.7.95</strain>
    </source>
</reference>
<keyword evidence="9" id="KW-1185">Reference proteome</keyword>
<dbReference type="EC" id="2.1.1.72" evidence="2"/>
<evidence type="ECO:0000256" key="1">
    <source>
        <dbReference type="ARBA" id="ARBA00006594"/>
    </source>
</evidence>
<dbReference type="Gene3D" id="1.10.1020.10">
    <property type="entry name" value="Adenine-specific Methyltransferase, Domain 2"/>
    <property type="match status" value="1"/>
</dbReference>
<dbReference type="RefSeq" id="WP_256310033.1">
    <property type="nucleotide sequence ID" value="NZ_JANGAC010000001.1"/>
</dbReference>
<keyword evidence="7" id="KW-0175">Coiled coil</keyword>
<feature type="coiled-coil region" evidence="7">
    <location>
        <begin position="78"/>
        <end position="105"/>
    </location>
</feature>
<evidence type="ECO:0000256" key="4">
    <source>
        <dbReference type="ARBA" id="ARBA00022679"/>
    </source>
</evidence>
<gene>
    <name evidence="8" type="ORF">NE686_00325</name>
</gene>
<organism evidence="8 9">
    <name type="scientific">Tissierella carlieri</name>
    <dbReference type="NCBI Taxonomy" id="689904"/>
    <lineage>
        <taxon>Bacteria</taxon>
        <taxon>Bacillati</taxon>
        <taxon>Bacillota</taxon>
        <taxon>Tissierellia</taxon>
        <taxon>Tissierellales</taxon>
        <taxon>Tissierellaceae</taxon>
        <taxon>Tissierella</taxon>
    </lineage>
</organism>
<dbReference type="InterPro" id="IPR012263">
    <property type="entry name" value="M_m6A_EcoRV"/>
</dbReference>
<dbReference type="Gene3D" id="3.40.50.150">
    <property type="entry name" value="Vaccinia Virus protein VP39"/>
    <property type="match status" value="1"/>
</dbReference>
<protein>
    <recommendedName>
        <fullName evidence="2">site-specific DNA-methyltransferase (adenine-specific)</fullName>
        <ecNumber evidence="2">2.1.1.72</ecNumber>
    </recommendedName>
</protein>
<evidence type="ECO:0000313" key="8">
    <source>
        <dbReference type="EMBL" id="MCQ4921513.1"/>
    </source>
</evidence>
<name>A0ABT1S4W7_9FIRM</name>
<dbReference type="InterPro" id="IPR029063">
    <property type="entry name" value="SAM-dependent_MTases_sf"/>
</dbReference>
<sequence>MSRFLSPLRYPGGKNKLIPSIESLIRNNDLIGSTYIEPFSGGASVALYLLFNNLVSNIYINDIDRSIYAFWYSVVNHNEELCNLIDNAILNIDEWNKQKSIQENKDTSDLLSLGFSTFYLNRTNRSGIIKGGVMGGIDQTGKYKMDCRFNKVELIKRIKRIGTISDKINIFNLDTLELLEEVYPNIENTCFLYFDPPYYKKGSQLYVNFYNHDDHVALSNSIKRLEDDYWIVTYDNEENIKEMYSEYRQDVYDLSYTVQTKYTGQEIIIYSANLNFIL</sequence>
<dbReference type="PIRSF" id="PIRSF000398">
    <property type="entry name" value="M_m6A_EcoRV"/>
    <property type="match status" value="1"/>
</dbReference>
<dbReference type="InterPro" id="IPR012327">
    <property type="entry name" value="MeTrfase_D12"/>
</dbReference>
<dbReference type="PRINTS" id="PR00505">
    <property type="entry name" value="D12N6MTFRASE"/>
</dbReference>
<evidence type="ECO:0000313" key="9">
    <source>
        <dbReference type="Proteomes" id="UP001524478"/>
    </source>
</evidence>
<comment type="catalytic activity">
    <reaction evidence="6">
        <text>a 2'-deoxyadenosine in DNA + S-adenosyl-L-methionine = an N(6)-methyl-2'-deoxyadenosine in DNA + S-adenosyl-L-homocysteine + H(+)</text>
        <dbReference type="Rhea" id="RHEA:15197"/>
        <dbReference type="Rhea" id="RHEA-COMP:12418"/>
        <dbReference type="Rhea" id="RHEA-COMP:12419"/>
        <dbReference type="ChEBI" id="CHEBI:15378"/>
        <dbReference type="ChEBI" id="CHEBI:57856"/>
        <dbReference type="ChEBI" id="CHEBI:59789"/>
        <dbReference type="ChEBI" id="CHEBI:90615"/>
        <dbReference type="ChEBI" id="CHEBI:90616"/>
        <dbReference type="EC" id="2.1.1.72"/>
    </reaction>
</comment>
<evidence type="ECO:0000256" key="7">
    <source>
        <dbReference type="SAM" id="Coils"/>
    </source>
</evidence>
<dbReference type="PANTHER" id="PTHR30481:SF2">
    <property type="entry name" value="SITE-SPECIFIC DNA-METHYLTRANSFERASE (ADENINE-SPECIFIC)"/>
    <property type="match status" value="1"/>
</dbReference>
<accession>A0ABT1S4W7</accession>
<proteinExistence type="inferred from homology"/>
<keyword evidence="4" id="KW-0808">Transferase</keyword>
<dbReference type="GO" id="GO:0032259">
    <property type="term" value="P:methylation"/>
    <property type="evidence" value="ECO:0007669"/>
    <property type="project" value="UniProtKB-KW"/>
</dbReference>
<dbReference type="Proteomes" id="UP001524478">
    <property type="component" value="Unassembled WGS sequence"/>
</dbReference>
<dbReference type="SUPFAM" id="SSF53335">
    <property type="entry name" value="S-adenosyl-L-methionine-dependent methyltransferases"/>
    <property type="match status" value="1"/>
</dbReference>
<evidence type="ECO:0000256" key="5">
    <source>
        <dbReference type="ARBA" id="ARBA00022691"/>
    </source>
</evidence>
<dbReference type="InterPro" id="IPR023095">
    <property type="entry name" value="Ade_MeTrfase_dom_2"/>
</dbReference>
<dbReference type="GO" id="GO:0008168">
    <property type="term" value="F:methyltransferase activity"/>
    <property type="evidence" value="ECO:0007669"/>
    <property type="project" value="UniProtKB-KW"/>
</dbReference>
<keyword evidence="3 8" id="KW-0489">Methyltransferase</keyword>
<comment type="caution">
    <text evidence="8">The sequence shown here is derived from an EMBL/GenBank/DDBJ whole genome shotgun (WGS) entry which is preliminary data.</text>
</comment>
<comment type="similarity">
    <text evidence="1">Belongs to the N(4)/N(6)-methyltransferase family.</text>
</comment>
<evidence type="ECO:0000256" key="2">
    <source>
        <dbReference type="ARBA" id="ARBA00011900"/>
    </source>
</evidence>
<evidence type="ECO:0000256" key="6">
    <source>
        <dbReference type="ARBA" id="ARBA00047942"/>
    </source>
</evidence>
<dbReference type="PANTHER" id="PTHR30481">
    <property type="entry name" value="DNA ADENINE METHYLASE"/>
    <property type="match status" value="1"/>
</dbReference>